<evidence type="ECO:0000256" key="1">
    <source>
        <dbReference type="SAM" id="Phobius"/>
    </source>
</evidence>
<keyword evidence="1" id="KW-1133">Transmembrane helix</keyword>
<protein>
    <submittedName>
        <fullName evidence="2">Uncharacterized protein</fullName>
    </submittedName>
</protein>
<reference evidence="3" key="1">
    <citation type="submission" date="2011-07" db="EMBL/GenBank/DDBJ databases">
        <authorList>
            <consortium name="Caenorhabditis brenneri Sequencing and Analysis Consortium"/>
            <person name="Wilson R.K."/>
        </authorList>
    </citation>
    <scope>NUCLEOTIDE SEQUENCE [LARGE SCALE GENOMIC DNA]</scope>
    <source>
        <strain evidence="3">PB2801</strain>
    </source>
</reference>
<proteinExistence type="predicted"/>
<dbReference type="Proteomes" id="UP000008068">
    <property type="component" value="Unassembled WGS sequence"/>
</dbReference>
<dbReference type="HOGENOM" id="CLU_154803_0_0_1"/>
<gene>
    <name evidence="2" type="ORF">CAEBREN_31347</name>
</gene>
<dbReference type="STRING" id="135651.G0NH03"/>
<dbReference type="eggNOG" id="KOG0537">
    <property type="taxonomic scope" value="Eukaryota"/>
</dbReference>
<evidence type="ECO:0000313" key="2">
    <source>
        <dbReference type="EMBL" id="EGT60273.1"/>
    </source>
</evidence>
<sequence>MFSVFVGSSTFFLLKFSASLTDPSKKWVTITNGFLYDILVSIGTTCTTLIFLQFLIPDETQKKWLHILREGRREDAMNRAEEEARVYFSQLSLAWKL</sequence>
<name>G0NH03_CAEBE</name>
<dbReference type="EMBL" id="GL379883">
    <property type="protein sequence ID" value="EGT60273.1"/>
    <property type="molecule type" value="Genomic_DNA"/>
</dbReference>
<evidence type="ECO:0000313" key="3">
    <source>
        <dbReference type="Proteomes" id="UP000008068"/>
    </source>
</evidence>
<accession>G0NH03</accession>
<feature type="transmembrane region" description="Helical" evidence="1">
    <location>
        <begin position="34"/>
        <end position="56"/>
    </location>
</feature>
<organism evidence="3">
    <name type="scientific">Caenorhabditis brenneri</name>
    <name type="common">Nematode worm</name>
    <dbReference type="NCBI Taxonomy" id="135651"/>
    <lineage>
        <taxon>Eukaryota</taxon>
        <taxon>Metazoa</taxon>
        <taxon>Ecdysozoa</taxon>
        <taxon>Nematoda</taxon>
        <taxon>Chromadorea</taxon>
        <taxon>Rhabditida</taxon>
        <taxon>Rhabditina</taxon>
        <taxon>Rhabditomorpha</taxon>
        <taxon>Rhabditoidea</taxon>
        <taxon>Rhabditidae</taxon>
        <taxon>Peloderinae</taxon>
        <taxon>Caenorhabditis</taxon>
    </lineage>
</organism>
<keyword evidence="3" id="KW-1185">Reference proteome</keyword>
<dbReference type="OrthoDB" id="5811630at2759"/>
<keyword evidence="1" id="KW-0472">Membrane</keyword>
<keyword evidence="1" id="KW-0812">Transmembrane</keyword>
<dbReference type="InParanoid" id="G0NH03"/>
<dbReference type="AlphaFoldDB" id="G0NH03"/>